<name>A0ACD3AYI1_9AGAR</name>
<evidence type="ECO:0000313" key="1">
    <source>
        <dbReference type="EMBL" id="TFK70785.1"/>
    </source>
</evidence>
<gene>
    <name evidence="1" type="ORF">BDN72DRAFT_502403</name>
</gene>
<protein>
    <submittedName>
        <fullName evidence="1">Uncharacterized protein</fullName>
    </submittedName>
</protein>
<reference evidence="1 2" key="1">
    <citation type="journal article" date="2019" name="Nat. Ecol. Evol.">
        <title>Megaphylogeny resolves global patterns of mushroom evolution.</title>
        <authorList>
            <person name="Varga T."/>
            <person name="Krizsan K."/>
            <person name="Foldi C."/>
            <person name="Dima B."/>
            <person name="Sanchez-Garcia M."/>
            <person name="Sanchez-Ramirez S."/>
            <person name="Szollosi G.J."/>
            <person name="Szarkandi J.G."/>
            <person name="Papp V."/>
            <person name="Albert L."/>
            <person name="Andreopoulos W."/>
            <person name="Angelini C."/>
            <person name="Antonin V."/>
            <person name="Barry K.W."/>
            <person name="Bougher N.L."/>
            <person name="Buchanan P."/>
            <person name="Buyck B."/>
            <person name="Bense V."/>
            <person name="Catcheside P."/>
            <person name="Chovatia M."/>
            <person name="Cooper J."/>
            <person name="Damon W."/>
            <person name="Desjardin D."/>
            <person name="Finy P."/>
            <person name="Geml J."/>
            <person name="Haridas S."/>
            <person name="Hughes K."/>
            <person name="Justo A."/>
            <person name="Karasinski D."/>
            <person name="Kautmanova I."/>
            <person name="Kiss B."/>
            <person name="Kocsube S."/>
            <person name="Kotiranta H."/>
            <person name="LaButti K.M."/>
            <person name="Lechner B.E."/>
            <person name="Liimatainen K."/>
            <person name="Lipzen A."/>
            <person name="Lukacs Z."/>
            <person name="Mihaltcheva S."/>
            <person name="Morgado L.N."/>
            <person name="Niskanen T."/>
            <person name="Noordeloos M.E."/>
            <person name="Ohm R.A."/>
            <person name="Ortiz-Santana B."/>
            <person name="Ovrebo C."/>
            <person name="Racz N."/>
            <person name="Riley R."/>
            <person name="Savchenko A."/>
            <person name="Shiryaev A."/>
            <person name="Soop K."/>
            <person name="Spirin V."/>
            <person name="Szebenyi C."/>
            <person name="Tomsovsky M."/>
            <person name="Tulloss R.E."/>
            <person name="Uehling J."/>
            <person name="Grigoriev I.V."/>
            <person name="Vagvolgyi C."/>
            <person name="Papp T."/>
            <person name="Martin F.M."/>
            <person name="Miettinen O."/>
            <person name="Hibbett D.S."/>
            <person name="Nagy L.G."/>
        </authorList>
    </citation>
    <scope>NUCLEOTIDE SEQUENCE [LARGE SCALE GENOMIC DNA]</scope>
    <source>
        <strain evidence="1 2">NL-1719</strain>
    </source>
</reference>
<evidence type="ECO:0000313" key="2">
    <source>
        <dbReference type="Proteomes" id="UP000308600"/>
    </source>
</evidence>
<organism evidence="1 2">
    <name type="scientific">Pluteus cervinus</name>
    <dbReference type="NCBI Taxonomy" id="181527"/>
    <lineage>
        <taxon>Eukaryota</taxon>
        <taxon>Fungi</taxon>
        <taxon>Dikarya</taxon>
        <taxon>Basidiomycota</taxon>
        <taxon>Agaricomycotina</taxon>
        <taxon>Agaricomycetes</taxon>
        <taxon>Agaricomycetidae</taxon>
        <taxon>Agaricales</taxon>
        <taxon>Pluteineae</taxon>
        <taxon>Pluteaceae</taxon>
        <taxon>Pluteus</taxon>
    </lineage>
</organism>
<accession>A0ACD3AYI1</accession>
<proteinExistence type="predicted"/>
<dbReference type="EMBL" id="ML208307">
    <property type="protein sequence ID" value="TFK70785.1"/>
    <property type="molecule type" value="Genomic_DNA"/>
</dbReference>
<dbReference type="Proteomes" id="UP000308600">
    <property type="component" value="Unassembled WGS sequence"/>
</dbReference>
<sequence length="256" mass="28986">MWKRPITSVKCIFFFTRYFAYGFQLCNQYLVTVPFTHSGTKHTACLRWFAFQTAGIQTQLWMLEIIILLRVCALYHQSHAVRVTLSLIFVLQIAVVVYAAIETFKDLSFNQYCMPTHTPKATIWFSLRTFVMHAIFAGLTFAKRGAAIRDGWSTAPLFVLVTRDGIWVSAAIVCLVVIAIAALFSRAVVQLIFSWQFTILTICACRLVLNMQKLALNTGSESSLRSTPSPILTADFDIRTDFTHDFTISYHPSTGE</sequence>
<keyword evidence="2" id="KW-1185">Reference proteome</keyword>